<feature type="transmembrane region" description="Helical" evidence="1">
    <location>
        <begin position="45"/>
        <end position="64"/>
    </location>
</feature>
<dbReference type="Proteomes" id="UP001372338">
    <property type="component" value="Unassembled WGS sequence"/>
</dbReference>
<keyword evidence="1" id="KW-0472">Membrane</keyword>
<keyword evidence="1" id="KW-1133">Transmembrane helix</keyword>
<dbReference type="AlphaFoldDB" id="A0AAN9EUB1"/>
<reference evidence="2 3" key="1">
    <citation type="submission" date="2024-01" db="EMBL/GenBank/DDBJ databases">
        <title>The genomes of 5 underutilized Papilionoideae crops provide insights into root nodulation and disease resistanc.</title>
        <authorList>
            <person name="Yuan L."/>
        </authorList>
    </citation>
    <scope>NUCLEOTIDE SEQUENCE [LARGE SCALE GENOMIC DNA]</scope>
    <source>
        <strain evidence="2">ZHUSHIDOU_FW_LH</strain>
        <tissue evidence="2">Leaf</tissue>
    </source>
</reference>
<keyword evidence="1" id="KW-0812">Transmembrane</keyword>
<accession>A0AAN9EUB1</accession>
<evidence type="ECO:0000313" key="2">
    <source>
        <dbReference type="EMBL" id="KAK7261330.1"/>
    </source>
</evidence>
<evidence type="ECO:0000313" key="3">
    <source>
        <dbReference type="Proteomes" id="UP001372338"/>
    </source>
</evidence>
<organism evidence="2 3">
    <name type="scientific">Crotalaria pallida</name>
    <name type="common">Smooth rattlebox</name>
    <name type="synonym">Crotalaria striata</name>
    <dbReference type="NCBI Taxonomy" id="3830"/>
    <lineage>
        <taxon>Eukaryota</taxon>
        <taxon>Viridiplantae</taxon>
        <taxon>Streptophyta</taxon>
        <taxon>Embryophyta</taxon>
        <taxon>Tracheophyta</taxon>
        <taxon>Spermatophyta</taxon>
        <taxon>Magnoliopsida</taxon>
        <taxon>eudicotyledons</taxon>
        <taxon>Gunneridae</taxon>
        <taxon>Pentapetalae</taxon>
        <taxon>rosids</taxon>
        <taxon>fabids</taxon>
        <taxon>Fabales</taxon>
        <taxon>Fabaceae</taxon>
        <taxon>Papilionoideae</taxon>
        <taxon>50 kb inversion clade</taxon>
        <taxon>genistoids sensu lato</taxon>
        <taxon>core genistoids</taxon>
        <taxon>Crotalarieae</taxon>
        <taxon>Crotalaria</taxon>
    </lineage>
</organism>
<dbReference type="EMBL" id="JAYWIO010000005">
    <property type="protein sequence ID" value="KAK7261330.1"/>
    <property type="molecule type" value="Genomic_DNA"/>
</dbReference>
<proteinExistence type="predicted"/>
<sequence>MILLWRPYALTRHFRNQGVMGPPYSIVSGSLHEIKAMVKNKREKVLDVAVIFTCVSSLVLLFAVTGSVSVDQSLWVTEVVPCAGGGDYWEEIGAVLSTVGHFEAQLSSSAYQVLGNGYGRDWDFA</sequence>
<protein>
    <submittedName>
        <fullName evidence="2">Uncharacterized protein</fullName>
    </submittedName>
</protein>
<keyword evidence="3" id="KW-1185">Reference proteome</keyword>
<evidence type="ECO:0000256" key="1">
    <source>
        <dbReference type="SAM" id="Phobius"/>
    </source>
</evidence>
<comment type="caution">
    <text evidence="2">The sequence shown here is derived from an EMBL/GenBank/DDBJ whole genome shotgun (WGS) entry which is preliminary data.</text>
</comment>
<name>A0AAN9EUB1_CROPI</name>
<gene>
    <name evidence="2" type="ORF">RIF29_27639</name>
</gene>